<accession>A0A8J6F7E9</accession>
<protein>
    <submittedName>
        <fullName evidence="2">Uncharacterized protein</fullName>
    </submittedName>
</protein>
<feature type="compositionally biased region" description="Polar residues" evidence="1">
    <location>
        <begin position="39"/>
        <end position="52"/>
    </location>
</feature>
<proteinExistence type="predicted"/>
<name>A0A8J6F7E9_ELECQ</name>
<evidence type="ECO:0000313" key="3">
    <source>
        <dbReference type="Proteomes" id="UP000770717"/>
    </source>
</evidence>
<dbReference type="EMBL" id="WNTK01000006">
    <property type="protein sequence ID" value="KAG9482101.1"/>
    <property type="molecule type" value="Genomic_DNA"/>
</dbReference>
<reference evidence="2" key="1">
    <citation type="thesis" date="2020" institute="ProQuest LLC" country="789 East Eisenhower Parkway, Ann Arbor, MI, USA">
        <title>Comparative Genomics and Chromosome Evolution.</title>
        <authorList>
            <person name="Mudd A.B."/>
        </authorList>
    </citation>
    <scope>NUCLEOTIDE SEQUENCE</scope>
    <source>
        <strain evidence="2">HN-11 Male</strain>
        <tissue evidence="2">Kidney and liver</tissue>
    </source>
</reference>
<evidence type="ECO:0000256" key="1">
    <source>
        <dbReference type="SAM" id="MobiDB-lite"/>
    </source>
</evidence>
<comment type="caution">
    <text evidence="2">The sequence shown here is derived from an EMBL/GenBank/DDBJ whole genome shotgun (WGS) entry which is preliminary data.</text>
</comment>
<gene>
    <name evidence="2" type="ORF">GDO78_011017</name>
</gene>
<feature type="region of interest" description="Disordered" evidence="1">
    <location>
        <begin position="27"/>
        <end position="66"/>
    </location>
</feature>
<evidence type="ECO:0000313" key="2">
    <source>
        <dbReference type="EMBL" id="KAG9482101.1"/>
    </source>
</evidence>
<keyword evidence="3" id="KW-1185">Reference proteome</keyword>
<organism evidence="2 3">
    <name type="scientific">Eleutherodactylus coqui</name>
    <name type="common">Puerto Rican coqui</name>
    <dbReference type="NCBI Taxonomy" id="57060"/>
    <lineage>
        <taxon>Eukaryota</taxon>
        <taxon>Metazoa</taxon>
        <taxon>Chordata</taxon>
        <taxon>Craniata</taxon>
        <taxon>Vertebrata</taxon>
        <taxon>Euteleostomi</taxon>
        <taxon>Amphibia</taxon>
        <taxon>Batrachia</taxon>
        <taxon>Anura</taxon>
        <taxon>Neobatrachia</taxon>
        <taxon>Hyloidea</taxon>
        <taxon>Eleutherodactylidae</taxon>
        <taxon>Eleutherodactylinae</taxon>
        <taxon>Eleutherodactylus</taxon>
        <taxon>Eleutherodactylus</taxon>
    </lineage>
</organism>
<sequence length="113" mass="12951">MMRCLKLVRQRVAAWRNQRLWRPQERLKHPGDVKGGKTIPTSNYSFTGSRYRSSGKARSLRADGPVAGRVTDHLQTRRHADWADNLGNTVAERLRALPQEQRFPIPAAIMTLF</sequence>
<dbReference type="AlphaFoldDB" id="A0A8J6F7E9"/>
<dbReference type="Proteomes" id="UP000770717">
    <property type="component" value="Unassembled WGS sequence"/>
</dbReference>